<evidence type="ECO:0000256" key="2">
    <source>
        <dbReference type="SAM" id="SignalP"/>
    </source>
</evidence>
<accession>A0AAF0W153</accession>
<dbReference type="Proteomes" id="UP000077755">
    <property type="component" value="Chromosome 1"/>
</dbReference>
<name>A0AAF0W153_DAUCS</name>
<dbReference type="EMBL" id="CP093343">
    <property type="protein sequence ID" value="WOG81532.1"/>
    <property type="molecule type" value="Genomic_DNA"/>
</dbReference>
<keyword evidence="4" id="KW-1185">Reference proteome</keyword>
<dbReference type="GO" id="GO:0010089">
    <property type="term" value="P:xylem development"/>
    <property type="evidence" value="ECO:0007669"/>
    <property type="project" value="InterPro"/>
</dbReference>
<reference evidence="3" key="1">
    <citation type="journal article" date="2016" name="Nat. Genet.">
        <title>A high-quality carrot genome assembly provides new insights into carotenoid accumulation and asterid genome evolution.</title>
        <authorList>
            <person name="Iorizzo M."/>
            <person name="Ellison S."/>
            <person name="Senalik D."/>
            <person name="Zeng P."/>
            <person name="Satapoomin P."/>
            <person name="Huang J."/>
            <person name="Bowman M."/>
            <person name="Iovene M."/>
            <person name="Sanseverino W."/>
            <person name="Cavagnaro P."/>
            <person name="Yildiz M."/>
            <person name="Macko-Podgorni A."/>
            <person name="Moranska E."/>
            <person name="Grzebelus E."/>
            <person name="Grzebelus D."/>
            <person name="Ashrafi H."/>
            <person name="Zheng Z."/>
            <person name="Cheng S."/>
            <person name="Spooner D."/>
            <person name="Van Deynze A."/>
            <person name="Simon P."/>
        </authorList>
    </citation>
    <scope>NUCLEOTIDE SEQUENCE</scope>
    <source>
        <tissue evidence="3">Leaf</tissue>
    </source>
</reference>
<feature type="region of interest" description="Disordered" evidence="1">
    <location>
        <begin position="33"/>
        <end position="80"/>
    </location>
</feature>
<feature type="region of interest" description="Disordered" evidence="1">
    <location>
        <begin position="109"/>
        <end position="132"/>
    </location>
</feature>
<feature type="compositionally biased region" description="Polar residues" evidence="1">
    <location>
        <begin position="116"/>
        <end position="125"/>
    </location>
</feature>
<feature type="chain" id="PRO_5041933758" evidence="2">
    <location>
        <begin position="31"/>
        <end position="132"/>
    </location>
</feature>
<dbReference type="PANTHER" id="PTHR35301">
    <property type="entry name" value="CLAVATA3/ESR (CLE)-RELATED PROTEIN 41-RELATED"/>
    <property type="match status" value="1"/>
</dbReference>
<proteinExistence type="predicted"/>
<keyword evidence="2" id="KW-0732">Signal</keyword>
<dbReference type="PANTHER" id="PTHR35301:SF3">
    <property type="entry name" value="CLE03 PROTEIN"/>
    <property type="match status" value="1"/>
</dbReference>
<evidence type="ECO:0000313" key="4">
    <source>
        <dbReference type="Proteomes" id="UP000077755"/>
    </source>
</evidence>
<sequence>MSMARKSGETSHYNKMALFLFIFFLIPVMPLQEKTSPPLSPRPDTAEFDSNFAKKSNLTNLKTPQRNGTTTEQEASTQRNAIPVTVQHGRAYKSLENQGLKWRDGAINASAHEVPSGTNPISNRNAVGRKKY</sequence>
<dbReference type="AlphaFoldDB" id="A0AAF0W153"/>
<feature type="signal peptide" evidence="2">
    <location>
        <begin position="1"/>
        <end position="30"/>
    </location>
</feature>
<dbReference type="GO" id="GO:0048046">
    <property type="term" value="C:apoplast"/>
    <property type="evidence" value="ECO:0007669"/>
    <property type="project" value="TreeGrafter"/>
</dbReference>
<dbReference type="InterPro" id="IPR037495">
    <property type="entry name" value="CLE41/42/44"/>
</dbReference>
<organism evidence="3 4">
    <name type="scientific">Daucus carota subsp. sativus</name>
    <name type="common">Carrot</name>
    <dbReference type="NCBI Taxonomy" id="79200"/>
    <lineage>
        <taxon>Eukaryota</taxon>
        <taxon>Viridiplantae</taxon>
        <taxon>Streptophyta</taxon>
        <taxon>Embryophyta</taxon>
        <taxon>Tracheophyta</taxon>
        <taxon>Spermatophyta</taxon>
        <taxon>Magnoliopsida</taxon>
        <taxon>eudicotyledons</taxon>
        <taxon>Gunneridae</taxon>
        <taxon>Pentapetalae</taxon>
        <taxon>asterids</taxon>
        <taxon>campanulids</taxon>
        <taxon>Apiales</taxon>
        <taxon>Apiaceae</taxon>
        <taxon>Apioideae</taxon>
        <taxon>Scandiceae</taxon>
        <taxon>Daucinae</taxon>
        <taxon>Daucus</taxon>
        <taxon>Daucus sect. Daucus</taxon>
    </lineage>
</organism>
<evidence type="ECO:0000256" key="1">
    <source>
        <dbReference type="SAM" id="MobiDB-lite"/>
    </source>
</evidence>
<reference evidence="3" key="2">
    <citation type="submission" date="2022-03" db="EMBL/GenBank/DDBJ databases">
        <title>Draft title - Genomic analysis of global carrot germplasm unveils the trajectory of domestication and the origin of high carotenoid orange carrot.</title>
        <authorList>
            <person name="Iorizzo M."/>
            <person name="Ellison S."/>
            <person name="Senalik D."/>
            <person name="Macko-Podgorni A."/>
            <person name="Grzebelus D."/>
            <person name="Bostan H."/>
            <person name="Rolling W."/>
            <person name="Curaba J."/>
            <person name="Simon P."/>
        </authorList>
    </citation>
    <scope>NUCLEOTIDE SEQUENCE</scope>
    <source>
        <tissue evidence="3">Leaf</tissue>
    </source>
</reference>
<evidence type="ECO:0000313" key="3">
    <source>
        <dbReference type="EMBL" id="WOG81532.1"/>
    </source>
</evidence>
<feature type="compositionally biased region" description="Polar residues" evidence="1">
    <location>
        <begin position="53"/>
        <end position="80"/>
    </location>
</feature>
<protein>
    <submittedName>
        <fullName evidence="3">Uncharacterized protein</fullName>
    </submittedName>
</protein>
<gene>
    <name evidence="3" type="ORF">DCAR_0100683</name>
</gene>
<dbReference type="GO" id="GO:0033612">
    <property type="term" value="F:receptor serine/threonine kinase binding"/>
    <property type="evidence" value="ECO:0007669"/>
    <property type="project" value="InterPro"/>
</dbReference>